<name>A0A319EG52_ASPSB</name>
<dbReference type="Proteomes" id="UP000248423">
    <property type="component" value="Unassembled WGS sequence"/>
</dbReference>
<accession>A0A319EG52</accession>
<gene>
    <name evidence="4" type="ORF">BO78DRAFT_438742</name>
</gene>
<dbReference type="Pfam" id="PF12796">
    <property type="entry name" value="Ank_2"/>
    <property type="match status" value="1"/>
</dbReference>
<feature type="repeat" description="ANK" evidence="3">
    <location>
        <begin position="127"/>
        <end position="159"/>
    </location>
</feature>
<keyword evidence="2 3" id="KW-0040">ANK repeat</keyword>
<dbReference type="PANTHER" id="PTHR24198:SF165">
    <property type="entry name" value="ANKYRIN REPEAT-CONTAINING PROTEIN-RELATED"/>
    <property type="match status" value="1"/>
</dbReference>
<proteinExistence type="predicted"/>
<dbReference type="EMBL" id="KZ826328">
    <property type="protein sequence ID" value="PYI09267.1"/>
    <property type="molecule type" value="Genomic_DNA"/>
</dbReference>
<dbReference type="SUPFAM" id="SSF48403">
    <property type="entry name" value="Ankyrin repeat"/>
    <property type="match status" value="1"/>
</dbReference>
<keyword evidence="5" id="KW-1185">Reference proteome</keyword>
<evidence type="ECO:0000313" key="5">
    <source>
        <dbReference type="Proteomes" id="UP000248423"/>
    </source>
</evidence>
<dbReference type="InterPro" id="IPR002110">
    <property type="entry name" value="Ankyrin_rpt"/>
</dbReference>
<dbReference type="InterPro" id="IPR036770">
    <property type="entry name" value="Ankyrin_rpt-contain_sf"/>
</dbReference>
<sequence>MSENTSAVNIKDLPQELIDLICNNMDPSSYAYLRGTCKHLEGCLDSKFLDRVQEHALERKVYHKFTNAKGAATYMSHAVSERCSRYCALSPKEEASQIEFAIQSNSYRLVQSYLNAGLDANLKDLGGETSLLFQAAAHGNVDLVKLLLERGARTRLSSGELILDVLAEEHRRLSPGVARALIDSGARFSTMATFIEICQMHNGPQLVELALKRGLDIHHTYPPQSGLGDRLLGNTPVADCLGSLQNAKLLHIAALCGNPKIVDIIVSGAPDQLHAVDIGQPPMEYWLYDNTTDYSVEPSFTPVILAVYAKRASIALRLLQSWSPATPHLLETAFRQCTSYSPSLHEWSDIIEMFAAQVDMDTPEAPAIVRRCVRRVPVKNGQYRYRSWNWSAALLLMLKNISPHGRSLFAKEIDIGAYERCLAEIQMDKEHQERLEQESTTWPNCSWNALNREEESIRGILELVKRETGL</sequence>
<evidence type="ECO:0000256" key="3">
    <source>
        <dbReference type="PROSITE-ProRule" id="PRU00023"/>
    </source>
</evidence>
<evidence type="ECO:0000256" key="2">
    <source>
        <dbReference type="ARBA" id="ARBA00023043"/>
    </source>
</evidence>
<protein>
    <submittedName>
        <fullName evidence="4">Uncharacterized protein</fullName>
    </submittedName>
</protein>
<dbReference type="OrthoDB" id="4385933at2759"/>
<evidence type="ECO:0000313" key="4">
    <source>
        <dbReference type="EMBL" id="PYI09267.1"/>
    </source>
</evidence>
<dbReference type="PANTHER" id="PTHR24198">
    <property type="entry name" value="ANKYRIN REPEAT AND PROTEIN KINASE DOMAIN-CONTAINING PROTEIN"/>
    <property type="match status" value="1"/>
</dbReference>
<dbReference type="AlphaFoldDB" id="A0A319EG52"/>
<dbReference type="Gene3D" id="1.25.40.20">
    <property type="entry name" value="Ankyrin repeat-containing domain"/>
    <property type="match status" value="1"/>
</dbReference>
<organism evidence="4 5">
    <name type="scientific">Aspergillus sclerotiicarbonarius (strain CBS 121057 / IBT 28362)</name>
    <dbReference type="NCBI Taxonomy" id="1448318"/>
    <lineage>
        <taxon>Eukaryota</taxon>
        <taxon>Fungi</taxon>
        <taxon>Dikarya</taxon>
        <taxon>Ascomycota</taxon>
        <taxon>Pezizomycotina</taxon>
        <taxon>Eurotiomycetes</taxon>
        <taxon>Eurotiomycetidae</taxon>
        <taxon>Eurotiales</taxon>
        <taxon>Aspergillaceae</taxon>
        <taxon>Aspergillus</taxon>
        <taxon>Aspergillus subgen. Circumdati</taxon>
    </lineage>
</organism>
<reference evidence="4 5" key="1">
    <citation type="submission" date="2018-02" db="EMBL/GenBank/DDBJ databases">
        <title>The genomes of Aspergillus section Nigri reveals drivers in fungal speciation.</title>
        <authorList>
            <consortium name="DOE Joint Genome Institute"/>
            <person name="Vesth T.C."/>
            <person name="Nybo J."/>
            <person name="Theobald S."/>
            <person name="Brandl J."/>
            <person name="Frisvad J.C."/>
            <person name="Nielsen K.F."/>
            <person name="Lyhne E.K."/>
            <person name="Kogle M.E."/>
            <person name="Kuo A."/>
            <person name="Riley R."/>
            <person name="Clum A."/>
            <person name="Nolan M."/>
            <person name="Lipzen A."/>
            <person name="Salamov A."/>
            <person name="Henrissat B."/>
            <person name="Wiebenga A."/>
            <person name="De vries R.P."/>
            <person name="Grigoriev I.V."/>
            <person name="Mortensen U.H."/>
            <person name="Andersen M.R."/>
            <person name="Baker S.E."/>
        </authorList>
    </citation>
    <scope>NUCLEOTIDE SEQUENCE [LARGE SCALE GENOMIC DNA]</scope>
    <source>
        <strain evidence="4 5">CBS 121057</strain>
    </source>
</reference>
<dbReference type="PROSITE" id="PS50088">
    <property type="entry name" value="ANK_REPEAT"/>
    <property type="match status" value="1"/>
</dbReference>
<keyword evidence="1" id="KW-0677">Repeat</keyword>
<evidence type="ECO:0000256" key="1">
    <source>
        <dbReference type="ARBA" id="ARBA00022737"/>
    </source>
</evidence>
<dbReference type="VEuPathDB" id="FungiDB:BO78DRAFT_438742"/>